<evidence type="ECO:0008006" key="3">
    <source>
        <dbReference type="Google" id="ProtNLM"/>
    </source>
</evidence>
<evidence type="ECO:0000313" key="2">
    <source>
        <dbReference type="Proteomes" id="UP000199409"/>
    </source>
</evidence>
<organism evidence="1 2">
    <name type="scientific">Desulfuromusa kysingii</name>
    <dbReference type="NCBI Taxonomy" id="37625"/>
    <lineage>
        <taxon>Bacteria</taxon>
        <taxon>Pseudomonadati</taxon>
        <taxon>Thermodesulfobacteriota</taxon>
        <taxon>Desulfuromonadia</taxon>
        <taxon>Desulfuromonadales</taxon>
        <taxon>Geopsychrobacteraceae</taxon>
        <taxon>Desulfuromusa</taxon>
    </lineage>
</organism>
<dbReference type="PROSITE" id="PS51257">
    <property type="entry name" value="PROKAR_LIPOPROTEIN"/>
    <property type="match status" value="1"/>
</dbReference>
<protein>
    <recommendedName>
        <fullName evidence="3">Lipoprotein</fullName>
    </recommendedName>
</protein>
<dbReference type="AlphaFoldDB" id="A0A1H3XIG6"/>
<dbReference type="OrthoDB" id="5387044at2"/>
<reference evidence="1 2" key="1">
    <citation type="submission" date="2016-10" db="EMBL/GenBank/DDBJ databases">
        <authorList>
            <person name="de Groot N.N."/>
        </authorList>
    </citation>
    <scope>NUCLEOTIDE SEQUENCE [LARGE SCALE GENOMIC DNA]</scope>
    <source>
        <strain evidence="1 2">DSM 7343</strain>
    </source>
</reference>
<dbReference type="RefSeq" id="WP_092345251.1">
    <property type="nucleotide sequence ID" value="NZ_FNQN01000002.1"/>
</dbReference>
<evidence type="ECO:0000313" key="1">
    <source>
        <dbReference type="EMBL" id="SDZ98434.1"/>
    </source>
</evidence>
<keyword evidence="2" id="KW-1185">Reference proteome</keyword>
<gene>
    <name evidence="1" type="ORF">SAMN05660420_00962</name>
</gene>
<accession>A0A1H3XIG6</accession>
<name>A0A1H3XIG6_9BACT</name>
<dbReference type="STRING" id="37625.SAMN05660420_00962"/>
<proteinExistence type="predicted"/>
<sequence>MKRMLYAGLLIIFLAGCGSGTFQVPKQEYQSRVQVLGVLPLLVDTNSNLKYPQRDNLFAILTRSAEGKHEYLVEALKEKKGYFDVRSLSVSPELTALSLLSAGSPHDESGHPLGYAFDATTVAEIARTNVLDAVLVVVFSGEQIEETRRSRTKLETLTTQFSDIRATAAVVDRQGQVLWELAGPDSFQALVLQYADFDEAYYNKTNLVRVKNVDLSGVERFLAETPDKNGVATLPRMYQNLFSDIASGISPNLFDSLR</sequence>
<dbReference type="EMBL" id="FNQN01000002">
    <property type="protein sequence ID" value="SDZ98434.1"/>
    <property type="molecule type" value="Genomic_DNA"/>
</dbReference>
<dbReference type="Proteomes" id="UP000199409">
    <property type="component" value="Unassembled WGS sequence"/>
</dbReference>